<comment type="caution">
    <text evidence="3">The sequence shown here is derived from an EMBL/GenBank/DDBJ whole genome shotgun (WGS) entry which is preliminary data.</text>
</comment>
<evidence type="ECO:0000313" key="4">
    <source>
        <dbReference type="Proteomes" id="UP001500064"/>
    </source>
</evidence>
<name>A0ABP4QNK3_9ACTN</name>
<dbReference type="Proteomes" id="UP001500064">
    <property type="component" value="Unassembled WGS sequence"/>
</dbReference>
<dbReference type="SUPFAM" id="SSF55961">
    <property type="entry name" value="Bet v1-like"/>
    <property type="match status" value="2"/>
</dbReference>
<proteinExistence type="inferred from homology"/>
<sequence length="269" mass="29550">MNETLTLHPDGRTTLQLQRRLPHPPQKVWRAITTPEHLSAWFPADVTIDGDRITYGFGPDGRITENDPPRTFAHTWGDDELRWHLQPDGEATLLTFTHTFTDRHGAASFAAGWHTCIKAMLAHLDDRPIRLPQTPDPATSAHLHEDYIAILGLPSTTLHTTADGRAGVRVERQLTRPAQDVWHLLGGAAARTGSPPPEAFTVPGLKAGPVTRAETAELLAYDTPEGGVRWEFAEGTGQGPRLVVTHTGDTAFLDAWRVRVEDLAASLVE</sequence>
<evidence type="ECO:0000259" key="2">
    <source>
        <dbReference type="Pfam" id="PF08327"/>
    </source>
</evidence>
<dbReference type="InterPro" id="IPR023393">
    <property type="entry name" value="START-like_dom_sf"/>
</dbReference>
<dbReference type="InterPro" id="IPR013538">
    <property type="entry name" value="ASHA1/2-like_C"/>
</dbReference>
<feature type="domain" description="Activator of Hsp90 ATPase homologue 1/2-like C-terminal" evidence="2">
    <location>
        <begin position="23"/>
        <end position="122"/>
    </location>
</feature>
<evidence type="ECO:0000313" key="3">
    <source>
        <dbReference type="EMBL" id="GAA1617081.1"/>
    </source>
</evidence>
<dbReference type="EMBL" id="BAAAMU010000005">
    <property type="protein sequence ID" value="GAA1617081.1"/>
    <property type="molecule type" value="Genomic_DNA"/>
</dbReference>
<comment type="similarity">
    <text evidence="1">Belongs to the AHA1 family.</text>
</comment>
<evidence type="ECO:0000256" key="1">
    <source>
        <dbReference type="ARBA" id="ARBA00006817"/>
    </source>
</evidence>
<keyword evidence="4" id="KW-1185">Reference proteome</keyword>
<protein>
    <recommendedName>
        <fullName evidence="2">Activator of Hsp90 ATPase homologue 1/2-like C-terminal domain-containing protein</fullName>
    </recommendedName>
</protein>
<organism evidence="3 4">
    <name type="scientific">Nonomuraea maheshkhaliensis</name>
    <dbReference type="NCBI Taxonomy" id="419590"/>
    <lineage>
        <taxon>Bacteria</taxon>
        <taxon>Bacillati</taxon>
        <taxon>Actinomycetota</taxon>
        <taxon>Actinomycetes</taxon>
        <taxon>Streptosporangiales</taxon>
        <taxon>Streptosporangiaceae</taxon>
        <taxon>Nonomuraea</taxon>
    </lineage>
</organism>
<reference evidence="4" key="1">
    <citation type="journal article" date="2019" name="Int. J. Syst. Evol. Microbiol.">
        <title>The Global Catalogue of Microorganisms (GCM) 10K type strain sequencing project: providing services to taxonomists for standard genome sequencing and annotation.</title>
        <authorList>
            <consortium name="The Broad Institute Genomics Platform"/>
            <consortium name="The Broad Institute Genome Sequencing Center for Infectious Disease"/>
            <person name="Wu L."/>
            <person name="Ma J."/>
        </authorList>
    </citation>
    <scope>NUCLEOTIDE SEQUENCE [LARGE SCALE GENOMIC DNA]</scope>
    <source>
        <strain evidence="4">JCM 13929</strain>
    </source>
</reference>
<gene>
    <name evidence="3" type="ORF">GCM10009733_011780</name>
</gene>
<dbReference type="Pfam" id="PF08327">
    <property type="entry name" value="AHSA1"/>
    <property type="match status" value="1"/>
</dbReference>
<dbReference type="Gene3D" id="3.30.530.20">
    <property type="match status" value="2"/>
</dbReference>
<accession>A0ABP4QNK3</accession>
<dbReference type="RefSeq" id="WP_346101986.1">
    <property type="nucleotide sequence ID" value="NZ_BAAAMU010000005.1"/>
</dbReference>